<dbReference type="EMBL" id="BGZK01000465">
    <property type="protein sequence ID" value="GBP45160.1"/>
    <property type="molecule type" value="Genomic_DNA"/>
</dbReference>
<dbReference type="AlphaFoldDB" id="A0A4C1W2S5"/>
<comment type="caution">
    <text evidence="1">The sequence shown here is derived from an EMBL/GenBank/DDBJ whole genome shotgun (WGS) entry which is preliminary data.</text>
</comment>
<evidence type="ECO:0000313" key="1">
    <source>
        <dbReference type="EMBL" id="GBP45160.1"/>
    </source>
</evidence>
<reference evidence="1 2" key="1">
    <citation type="journal article" date="2019" name="Commun. Biol.">
        <title>The bagworm genome reveals a unique fibroin gene that provides high tensile strength.</title>
        <authorList>
            <person name="Kono N."/>
            <person name="Nakamura H."/>
            <person name="Ohtoshi R."/>
            <person name="Tomita M."/>
            <person name="Numata K."/>
            <person name="Arakawa K."/>
        </authorList>
    </citation>
    <scope>NUCLEOTIDE SEQUENCE [LARGE SCALE GENOMIC DNA]</scope>
</reference>
<gene>
    <name evidence="1" type="ORF">EVAR_95812_1</name>
</gene>
<sequence length="80" mass="9235">MLSHYEDDAVSRTVEHHPWDPPNLEVESEIQRLGFKMLQYLNRVCCQDTGRCCPLSWVSLKTSKGDRKNFALEVRVNGKA</sequence>
<evidence type="ECO:0000313" key="2">
    <source>
        <dbReference type="Proteomes" id="UP000299102"/>
    </source>
</evidence>
<protein>
    <submittedName>
        <fullName evidence="1">Uncharacterized protein</fullName>
    </submittedName>
</protein>
<dbReference type="Proteomes" id="UP000299102">
    <property type="component" value="Unassembled WGS sequence"/>
</dbReference>
<organism evidence="1 2">
    <name type="scientific">Eumeta variegata</name>
    <name type="common">Bagworm moth</name>
    <name type="synonym">Eumeta japonica</name>
    <dbReference type="NCBI Taxonomy" id="151549"/>
    <lineage>
        <taxon>Eukaryota</taxon>
        <taxon>Metazoa</taxon>
        <taxon>Ecdysozoa</taxon>
        <taxon>Arthropoda</taxon>
        <taxon>Hexapoda</taxon>
        <taxon>Insecta</taxon>
        <taxon>Pterygota</taxon>
        <taxon>Neoptera</taxon>
        <taxon>Endopterygota</taxon>
        <taxon>Lepidoptera</taxon>
        <taxon>Glossata</taxon>
        <taxon>Ditrysia</taxon>
        <taxon>Tineoidea</taxon>
        <taxon>Psychidae</taxon>
        <taxon>Oiketicinae</taxon>
        <taxon>Eumeta</taxon>
    </lineage>
</organism>
<accession>A0A4C1W2S5</accession>
<name>A0A4C1W2S5_EUMVA</name>
<keyword evidence="2" id="KW-1185">Reference proteome</keyword>
<proteinExistence type="predicted"/>